<comment type="caution">
    <text evidence="1">The sequence shown here is derived from an EMBL/GenBank/DDBJ whole genome shotgun (WGS) entry which is preliminary data.</text>
</comment>
<evidence type="ECO:0000313" key="2">
    <source>
        <dbReference type="Proteomes" id="UP000789759"/>
    </source>
</evidence>
<protein>
    <submittedName>
        <fullName evidence="1">20197_t:CDS:1</fullName>
    </submittedName>
</protein>
<gene>
    <name evidence="1" type="ORF">CPELLU_LOCUS18206</name>
</gene>
<reference evidence="1" key="1">
    <citation type="submission" date="2021-06" db="EMBL/GenBank/DDBJ databases">
        <authorList>
            <person name="Kallberg Y."/>
            <person name="Tangrot J."/>
            <person name="Rosling A."/>
        </authorList>
    </citation>
    <scope>NUCLEOTIDE SEQUENCE</scope>
    <source>
        <strain evidence="1">FL966</strain>
    </source>
</reference>
<keyword evidence="2" id="KW-1185">Reference proteome</keyword>
<feature type="non-terminal residue" evidence="1">
    <location>
        <position position="103"/>
    </location>
</feature>
<evidence type="ECO:0000313" key="1">
    <source>
        <dbReference type="EMBL" id="CAG8806502.1"/>
    </source>
</evidence>
<dbReference type="Proteomes" id="UP000789759">
    <property type="component" value="Unassembled WGS sequence"/>
</dbReference>
<dbReference type="EMBL" id="CAJVQA010034981">
    <property type="protein sequence ID" value="CAG8806502.1"/>
    <property type="molecule type" value="Genomic_DNA"/>
</dbReference>
<sequence>MFSFSPLSDIKLGSKVNSDSDKLFIKQLRKHNKTTAETKIKKHPNKNTISTTSLSKVLSDENSNNHNYNHVTNRYSNYITSKHDVNHEHDNDHIVSNMSESSS</sequence>
<organism evidence="1 2">
    <name type="scientific">Cetraspora pellucida</name>
    <dbReference type="NCBI Taxonomy" id="1433469"/>
    <lineage>
        <taxon>Eukaryota</taxon>
        <taxon>Fungi</taxon>
        <taxon>Fungi incertae sedis</taxon>
        <taxon>Mucoromycota</taxon>
        <taxon>Glomeromycotina</taxon>
        <taxon>Glomeromycetes</taxon>
        <taxon>Diversisporales</taxon>
        <taxon>Gigasporaceae</taxon>
        <taxon>Cetraspora</taxon>
    </lineage>
</organism>
<accession>A0A9N9K3V3</accession>
<dbReference type="AlphaFoldDB" id="A0A9N9K3V3"/>
<name>A0A9N9K3V3_9GLOM</name>
<proteinExistence type="predicted"/>